<dbReference type="SUPFAM" id="SSF47598">
    <property type="entry name" value="Ribbon-helix-helix"/>
    <property type="match status" value="1"/>
</dbReference>
<sequence>MTRKDPHFRLRIPEDLKLQIETMARENSRSITAEIVDRLQRSFAVLAETEGGLAGEIEDIRDRLGRIRDAVIAGRSEGEGK</sequence>
<dbReference type="InterPro" id="IPR010985">
    <property type="entry name" value="Ribbon_hlx_hlx"/>
</dbReference>
<evidence type="ECO:0000259" key="1">
    <source>
        <dbReference type="Pfam" id="PF03869"/>
    </source>
</evidence>
<feature type="domain" description="Arc-like DNA binding" evidence="1">
    <location>
        <begin position="3"/>
        <end position="43"/>
    </location>
</feature>
<dbReference type="Gene3D" id="1.10.1220.10">
    <property type="entry name" value="Met repressor-like"/>
    <property type="match status" value="1"/>
</dbReference>
<evidence type="ECO:0000313" key="3">
    <source>
        <dbReference type="Proteomes" id="UP000585507"/>
    </source>
</evidence>
<dbReference type="Pfam" id="PF03869">
    <property type="entry name" value="Arc"/>
    <property type="match status" value="1"/>
</dbReference>
<dbReference type="RefSeq" id="WP_018328295.1">
    <property type="nucleotide sequence ID" value="NZ_JACHBK010000021.1"/>
</dbReference>
<dbReference type="InterPro" id="IPR013321">
    <property type="entry name" value="Arc_rbn_hlx_hlx"/>
</dbReference>
<dbReference type="GO" id="GO:0006355">
    <property type="term" value="P:regulation of DNA-templated transcription"/>
    <property type="evidence" value="ECO:0007669"/>
    <property type="project" value="InterPro"/>
</dbReference>
<gene>
    <name evidence="2" type="ORF">GGD55_006222</name>
</gene>
<name>A0A7W8UJ28_9HYPH</name>
<dbReference type="GO" id="GO:0003677">
    <property type="term" value="F:DNA binding"/>
    <property type="evidence" value="ECO:0007669"/>
    <property type="project" value="InterPro"/>
</dbReference>
<keyword evidence="3" id="KW-1185">Reference proteome</keyword>
<reference evidence="2 3" key="1">
    <citation type="submission" date="2020-08" db="EMBL/GenBank/DDBJ databases">
        <title>Genomic Encyclopedia of Type Strains, Phase IV (KMG-V): Genome sequencing to study the core and pangenomes of soil and plant-associated prokaryotes.</title>
        <authorList>
            <person name="Whitman W."/>
        </authorList>
    </citation>
    <scope>NUCLEOTIDE SEQUENCE [LARGE SCALE GENOMIC DNA]</scope>
    <source>
        <strain evidence="2 3">SEMIA 4084</strain>
    </source>
</reference>
<dbReference type="Proteomes" id="UP000585507">
    <property type="component" value="Unassembled WGS sequence"/>
</dbReference>
<comment type="caution">
    <text evidence="2">The sequence shown here is derived from an EMBL/GenBank/DDBJ whole genome shotgun (WGS) entry which is preliminary data.</text>
</comment>
<proteinExistence type="predicted"/>
<protein>
    <recommendedName>
        <fullName evidence="1">Arc-like DNA binding domain-containing protein</fullName>
    </recommendedName>
</protein>
<evidence type="ECO:0000313" key="2">
    <source>
        <dbReference type="EMBL" id="MBB5539472.1"/>
    </source>
</evidence>
<organism evidence="2 3">
    <name type="scientific">Rhizobium giardinii</name>
    <dbReference type="NCBI Taxonomy" id="56731"/>
    <lineage>
        <taxon>Bacteria</taxon>
        <taxon>Pseudomonadati</taxon>
        <taxon>Pseudomonadota</taxon>
        <taxon>Alphaproteobacteria</taxon>
        <taxon>Hyphomicrobiales</taxon>
        <taxon>Rhizobiaceae</taxon>
        <taxon>Rhizobium/Agrobacterium group</taxon>
        <taxon>Rhizobium</taxon>
    </lineage>
</organism>
<accession>A0A7W8UJ28</accession>
<dbReference type="InterPro" id="IPR005569">
    <property type="entry name" value="Arc_DNA-bd_dom"/>
</dbReference>
<dbReference type="EMBL" id="JACHBK010000021">
    <property type="protein sequence ID" value="MBB5539472.1"/>
    <property type="molecule type" value="Genomic_DNA"/>
</dbReference>
<dbReference type="AlphaFoldDB" id="A0A7W8UJ28"/>